<protein>
    <recommendedName>
        <fullName evidence="4">Secreted protein</fullName>
    </recommendedName>
</protein>
<gene>
    <name evidence="3" type="ORF">BD311DRAFT_38559</name>
</gene>
<feature type="compositionally biased region" description="Basic residues" evidence="1">
    <location>
        <begin position="42"/>
        <end position="53"/>
    </location>
</feature>
<evidence type="ECO:0000313" key="3">
    <source>
        <dbReference type="EMBL" id="TBU24110.1"/>
    </source>
</evidence>
<dbReference type="AlphaFoldDB" id="A0A4Q9MA96"/>
<sequence length="342" mass="37516">MHRSTTPRAPRMHLAVILLSPALIQRSGQSCWPFSPGEYSSKRPRARSVRRRPCSPGRPNRFELAATIDGRENDARGRAEKPAVGRSKPTLLSPRRLPFSISEDPASWPNRSASSSRSALGVVLSDPLQLPLPLRRQVRPVPVGEKADEVRGTPCAQRRRSTEVRPPIINLIQIVSDAHGCTRSRRFLRVPLPRPTPQPCTVTCSLGVARSGSAACELFDGLDRGDIGTPVSDDVSIRVAGRETRDTRRSRGQLARCFQSRILSPRVRSHAGVAAVTYRVLCVNIAQDALYAHVLLPSSCVGDRRVCCLLVWTYPCAPAGNQLGRTLNVAPLTWRGVSLENI</sequence>
<evidence type="ECO:0000256" key="1">
    <source>
        <dbReference type="SAM" id="MobiDB-lite"/>
    </source>
</evidence>
<keyword evidence="2" id="KW-0732">Signal</keyword>
<proteinExistence type="predicted"/>
<dbReference type="Proteomes" id="UP000292957">
    <property type="component" value="Unassembled WGS sequence"/>
</dbReference>
<feature type="region of interest" description="Disordered" evidence="1">
    <location>
        <begin position="34"/>
        <end position="116"/>
    </location>
</feature>
<evidence type="ECO:0000256" key="2">
    <source>
        <dbReference type="SAM" id="SignalP"/>
    </source>
</evidence>
<name>A0A4Q9MA96_9APHY</name>
<evidence type="ECO:0008006" key="4">
    <source>
        <dbReference type="Google" id="ProtNLM"/>
    </source>
</evidence>
<feature type="compositionally biased region" description="Basic and acidic residues" evidence="1">
    <location>
        <begin position="69"/>
        <end position="83"/>
    </location>
</feature>
<dbReference type="EMBL" id="ML143487">
    <property type="protein sequence ID" value="TBU24110.1"/>
    <property type="molecule type" value="Genomic_DNA"/>
</dbReference>
<feature type="chain" id="PRO_5020667701" description="Secreted protein" evidence="2">
    <location>
        <begin position="31"/>
        <end position="342"/>
    </location>
</feature>
<organism evidence="3">
    <name type="scientific">Dichomitus squalens</name>
    <dbReference type="NCBI Taxonomy" id="114155"/>
    <lineage>
        <taxon>Eukaryota</taxon>
        <taxon>Fungi</taxon>
        <taxon>Dikarya</taxon>
        <taxon>Basidiomycota</taxon>
        <taxon>Agaricomycotina</taxon>
        <taxon>Agaricomycetes</taxon>
        <taxon>Polyporales</taxon>
        <taxon>Polyporaceae</taxon>
        <taxon>Dichomitus</taxon>
    </lineage>
</organism>
<accession>A0A4Q9MA96</accession>
<reference evidence="3" key="1">
    <citation type="submission" date="2019-01" db="EMBL/GenBank/DDBJ databases">
        <title>Draft genome sequences of three monokaryotic isolates of the white-rot basidiomycete fungus Dichomitus squalens.</title>
        <authorList>
            <consortium name="DOE Joint Genome Institute"/>
            <person name="Lopez S.C."/>
            <person name="Andreopoulos B."/>
            <person name="Pangilinan J."/>
            <person name="Lipzen A."/>
            <person name="Riley R."/>
            <person name="Ahrendt S."/>
            <person name="Ng V."/>
            <person name="Barry K."/>
            <person name="Daum C."/>
            <person name="Grigoriev I.V."/>
            <person name="Hilden K.S."/>
            <person name="Makela M.R."/>
            <person name="de Vries R.P."/>
        </authorList>
    </citation>
    <scope>NUCLEOTIDE SEQUENCE [LARGE SCALE GENOMIC DNA]</scope>
    <source>
        <strain evidence="3">OM18370.1</strain>
    </source>
</reference>
<feature type="signal peptide" evidence="2">
    <location>
        <begin position="1"/>
        <end position="30"/>
    </location>
</feature>